<sequence length="161" mass="18400">MFITTMRILFGISILIAAFAVPTPAAAQQEPPYWGSIDEPEARMRTGPSTEYPTMWIYKRERLPIKILARYRAWRKVEDHDGAQGWMHARLLSAARTALVLGTEVQILRAKPQKDARIIWRVEPGVVGRITQCEKGWCLLDVTGRQGYIHQDNIWGDEALK</sequence>
<dbReference type="InterPro" id="IPR010466">
    <property type="entry name" value="DUF1058"/>
</dbReference>
<evidence type="ECO:0008006" key="2">
    <source>
        <dbReference type="Google" id="ProtNLM"/>
    </source>
</evidence>
<dbReference type="Gene3D" id="2.30.30.40">
    <property type="entry name" value="SH3 Domains"/>
    <property type="match status" value="1"/>
</dbReference>
<reference evidence="1" key="1">
    <citation type="submission" date="2018-06" db="EMBL/GenBank/DDBJ databases">
        <authorList>
            <person name="Zhirakovskaya E."/>
        </authorList>
    </citation>
    <scope>NUCLEOTIDE SEQUENCE</scope>
</reference>
<name>A0A3B0SDV7_9ZZZZ</name>
<protein>
    <recommendedName>
        <fullName evidence="2">SH3b domain-containing protein</fullName>
    </recommendedName>
</protein>
<gene>
    <name evidence="1" type="ORF">MNBD_ALPHA04-990</name>
</gene>
<dbReference type="Pfam" id="PF06347">
    <property type="entry name" value="SH3_4"/>
    <property type="match status" value="2"/>
</dbReference>
<accession>A0A3B0SDV7</accession>
<proteinExistence type="predicted"/>
<dbReference type="EMBL" id="UOEF01000395">
    <property type="protein sequence ID" value="VAW04215.1"/>
    <property type="molecule type" value="Genomic_DNA"/>
</dbReference>
<dbReference type="AlphaFoldDB" id="A0A3B0SDV7"/>
<organism evidence="1">
    <name type="scientific">hydrothermal vent metagenome</name>
    <dbReference type="NCBI Taxonomy" id="652676"/>
    <lineage>
        <taxon>unclassified sequences</taxon>
        <taxon>metagenomes</taxon>
        <taxon>ecological metagenomes</taxon>
    </lineage>
</organism>
<evidence type="ECO:0000313" key="1">
    <source>
        <dbReference type="EMBL" id="VAW04215.1"/>
    </source>
</evidence>